<dbReference type="Pfam" id="PF00534">
    <property type="entry name" value="Glycos_transf_1"/>
    <property type="match status" value="1"/>
</dbReference>
<keyword evidence="3" id="KW-1185">Reference proteome</keyword>
<organism evidence="2 3">
    <name type="scientific">Amazonocrinis nigriterrae CENA67</name>
    <dbReference type="NCBI Taxonomy" id="2794033"/>
    <lineage>
        <taxon>Bacteria</taxon>
        <taxon>Bacillati</taxon>
        <taxon>Cyanobacteriota</taxon>
        <taxon>Cyanophyceae</taxon>
        <taxon>Nostocales</taxon>
        <taxon>Nostocaceae</taxon>
        <taxon>Amazonocrinis</taxon>
        <taxon>Amazonocrinis nigriterrae</taxon>
    </lineage>
</organism>
<proteinExistence type="predicted"/>
<dbReference type="RefSeq" id="WP_198127207.1">
    <property type="nucleotide sequence ID" value="NZ_JAECZC010000061.1"/>
</dbReference>
<dbReference type="PANTHER" id="PTHR12526">
    <property type="entry name" value="GLYCOSYLTRANSFERASE"/>
    <property type="match status" value="1"/>
</dbReference>
<dbReference type="InterPro" id="IPR001296">
    <property type="entry name" value="Glyco_trans_1"/>
</dbReference>
<protein>
    <submittedName>
        <fullName evidence="2">Glycosyltransferase</fullName>
    </submittedName>
</protein>
<accession>A0A8J7HW51</accession>
<evidence type="ECO:0000259" key="1">
    <source>
        <dbReference type="Pfam" id="PF00534"/>
    </source>
</evidence>
<evidence type="ECO:0000313" key="3">
    <source>
        <dbReference type="Proteomes" id="UP000632766"/>
    </source>
</evidence>
<name>A0A8J7HW51_9NOST</name>
<feature type="domain" description="Glycosyl transferase family 1" evidence="1">
    <location>
        <begin position="175"/>
        <end position="327"/>
    </location>
</feature>
<dbReference type="AlphaFoldDB" id="A0A8J7HW51"/>
<gene>
    <name evidence="2" type="ORF">I8748_25090</name>
</gene>
<dbReference type="CDD" id="cd03801">
    <property type="entry name" value="GT4_PimA-like"/>
    <property type="match status" value="1"/>
</dbReference>
<dbReference type="Gene3D" id="3.40.50.2000">
    <property type="entry name" value="Glycogen Phosphorylase B"/>
    <property type="match status" value="2"/>
</dbReference>
<dbReference type="GO" id="GO:0016757">
    <property type="term" value="F:glycosyltransferase activity"/>
    <property type="evidence" value="ECO:0007669"/>
    <property type="project" value="InterPro"/>
</dbReference>
<sequence>MKLLIQHRHLQGEIAGVLTYISAIIPELESRGVEIKTVSTREGSILDWWQLISWADVVHMNSNDLTFALLCKALRKKIIIKYHYCFYQSLHHKYEQMNFLERLTTEIKYTLPKANYPLKWKLYTAVKWLRLGTRLATALIANCHTACSNFLSESCAFPWKVATLYNPIEIKYKKQHKHLDNLSHPYKFVFVGRLDKDKGVDILLKAALILHKEKRNFQVSIIGDGPKAGEFKQLASDLDILNCVSFLGKLPNQEVIVKLQDALALVAPSRWQDPAPYVVLEASSAQTCSIVSKMGGLPEVAGPHSFFFENENAQELASCMRFCLDHPDEAINRGFLSSHYAAENFSSTRAATQLLDICTQLIPKFTYI</sequence>
<evidence type="ECO:0000313" key="2">
    <source>
        <dbReference type="EMBL" id="MBH8565410.1"/>
    </source>
</evidence>
<comment type="caution">
    <text evidence="2">The sequence shown here is derived from an EMBL/GenBank/DDBJ whole genome shotgun (WGS) entry which is preliminary data.</text>
</comment>
<dbReference type="Proteomes" id="UP000632766">
    <property type="component" value="Unassembled WGS sequence"/>
</dbReference>
<dbReference type="SUPFAM" id="SSF53756">
    <property type="entry name" value="UDP-Glycosyltransferase/glycogen phosphorylase"/>
    <property type="match status" value="1"/>
</dbReference>
<reference evidence="2 3" key="1">
    <citation type="journal article" date="2021" name="Int. J. Syst. Evol. Microbiol.">
        <title>Amazonocrinis nigriterrae gen. nov., sp. nov., Atlanticothrix silvestris gen. nov., sp. nov. and Dendronalium phyllosphericum gen. nov., sp. nov., nostocacean cyanobacteria from Brazilian environments.</title>
        <authorList>
            <person name="Alvarenga D.O."/>
            <person name="Andreote A.P.D."/>
            <person name="Branco L.H.Z."/>
            <person name="Delbaje E."/>
            <person name="Cruz R.B."/>
            <person name="Varani A.M."/>
            <person name="Fiore M.F."/>
        </authorList>
    </citation>
    <scope>NUCLEOTIDE SEQUENCE [LARGE SCALE GENOMIC DNA]</scope>
    <source>
        <strain evidence="2 3">CENA67</strain>
    </source>
</reference>
<dbReference type="EMBL" id="JAECZC010000061">
    <property type="protein sequence ID" value="MBH8565410.1"/>
    <property type="molecule type" value="Genomic_DNA"/>
</dbReference>